<keyword evidence="7" id="KW-1185">Reference proteome</keyword>
<comment type="similarity">
    <text evidence="1 3">Belongs to the pirin family.</text>
</comment>
<dbReference type="Proteomes" id="UP000249260">
    <property type="component" value="Unassembled WGS sequence"/>
</dbReference>
<dbReference type="Pfam" id="PF17954">
    <property type="entry name" value="Pirin_C_2"/>
    <property type="match status" value="1"/>
</dbReference>
<dbReference type="InterPro" id="IPR014710">
    <property type="entry name" value="RmlC-like_jellyroll"/>
</dbReference>
<evidence type="ECO:0000256" key="2">
    <source>
        <dbReference type="PIRSR" id="PIRSR006232-1"/>
    </source>
</evidence>
<dbReference type="InterPro" id="IPR041602">
    <property type="entry name" value="Quercetinase_C"/>
</dbReference>
<accession>A0A328U2Q9</accession>
<proteinExistence type="inferred from homology"/>
<feature type="domain" description="Pirin N-terminal" evidence="4">
    <location>
        <begin position="13"/>
        <end position="118"/>
    </location>
</feature>
<protein>
    <submittedName>
        <fullName evidence="6">Pirin family protein</fullName>
    </submittedName>
</protein>
<keyword evidence="2" id="KW-0408">Iron</keyword>
<dbReference type="InterPro" id="IPR012093">
    <property type="entry name" value="Pirin"/>
</dbReference>
<dbReference type="Pfam" id="PF02678">
    <property type="entry name" value="Pirin"/>
    <property type="match status" value="1"/>
</dbReference>
<feature type="domain" description="Quercetin 2,3-dioxygenase C-terminal cupin" evidence="5">
    <location>
        <begin position="147"/>
        <end position="233"/>
    </location>
</feature>
<dbReference type="PANTHER" id="PTHR43212:SF3">
    <property type="entry name" value="QUERCETIN 2,3-DIOXYGENASE"/>
    <property type="match status" value="1"/>
</dbReference>
<dbReference type="EMBL" id="QLUW01000001">
    <property type="protein sequence ID" value="RAP76990.1"/>
    <property type="molecule type" value="Genomic_DNA"/>
</dbReference>
<dbReference type="InterPro" id="IPR011051">
    <property type="entry name" value="RmlC_Cupin_sf"/>
</dbReference>
<comment type="cofactor">
    <cofactor evidence="2">
        <name>Fe cation</name>
        <dbReference type="ChEBI" id="CHEBI:24875"/>
    </cofactor>
    <text evidence="2">Binds 1 Fe cation per subunit.</text>
</comment>
<evidence type="ECO:0000313" key="6">
    <source>
        <dbReference type="EMBL" id="RAP76990.1"/>
    </source>
</evidence>
<dbReference type="CDD" id="cd02910">
    <property type="entry name" value="cupin_Yhhw_N"/>
    <property type="match status" value="1"/>
</dbReference>
<dbReference type="PANTHER" id="PTHR43212">
    <property type="entry name" value="QUERCETIN 2,3-DIOXYGENASE"/>
    <property type="match status" value="1"/>
</dbReference>
<dbReference type="AlphaFoldDB" id="A0A328U2Q9"/>
<gene>
    <name evidence="6" type="ORF">DL346_00330</name>
</gene>
<feature type="binding site" evidence="2">
    <location>
        <position position="57"/>
    </location>
    <ligand>
        <name>Fe cation</name>
        <dbReference type="ChEBI" id="CHEBI:24875"/>
    </ligand>
</feature>
<evidence type="ECO:0000259" key="5">
    <source>
        <dbReference type="Pfam" id="PF17954"/>
    </source>
</evidence>
<evidence type="ECO:0000313" key="7">
    <source>
        <dbReference type="Proteomes" id="UP000249260"/>
    </source>
</evidence>
<evidence type="ECO:0000256" key="1">
    <source>
        <dbReference type="ARBA" id="ARBA00008416"/>
    </source>
</evidence>
<dbReference type="SUPFAM" id="SSF51182">
    <property type="entry name" value="RmlC-like cupins"/>
    <property type="match status" value="1"/>
</dbReference>
<reference evidence="6 7" key="1">
    <citation type="submission" date="2018-06" db="EMBL/GenBank/DDBJ databases">
        <title>Paenibacillus montanisoli sp. nov., isolated from mountain area soil.</title>
        <authorList>
            <person name="Wu M."/>
        </authorList>
    </citation>
    <scope>NUCLEOTIDE SEQUENCE [LARGE SCALE GENOMIC DNA]</scope>
    <source>
        <strain evidence="6 7">RA17</strain>
    </source>
</reference>
<dbReference type="InterPro" id="IPR003829">
    <property type="entry name" value="Pirin_N_dom"/>
</dbReference>
<feature type="binding site" evidence="2">
    <location>
        <position position="59"/>
    </location>
    <ligand>
        <name>Fe cation</name>
        <dbReference type="ChEBI" id="CHEBI:24875"/>
    </ligand>
</feature>
<sequence length="236" mass="26351">MITLYPAASRFSANHGWLKSNFSFSFAEYYDPNNIGFGPLRVFNDDFVAPQNGFGAHPHNEMEIVSVVLKGQLQHQDSTGNKEVLRPGEVQRMSAGTGIIHSEENPSPDEEVNFLQLWFFPDQQGLAPSYEQKAYDQAGLKNNLLPVVSKRDANEQIAFINQDLTLYLSELEAGKSVSFKQEPGRKIYLFVIEGEVTLNEAHNLNKRDAARITEVTDLEIKTGTGASFMLIDLPGQ</sequence>
<keyword evidence="2" id="KW-0479">Metal-binding</keyword>
<dbReference type="PIRSF" id="PIRSF006232">
    <property type="entry name" value="Pirin"/>
    <property type="match status" value="1"/>
</dbReference>
<feature type="binding site" evidence="2">
    <location>
        <position position="103"/>
    </location>
    <ligand>
        <name>Fe cation</name>
        <dbReference type="ChEBI" id="CHEBI:24875"/>
    </ligand>
</feature>
<dbReference type="OrthoDB" id="321327at2"/>
<comment type="caution">
    <text evidence="6">The sequence shown here is derived from an EMBL/GenBank/DDBJ whole genome shotgun (WGS) entry which is preliminary data.</text>
</comment>
<dbReference type="GO" id="GO:0046872">
    <property type="term" value="F:metal ion binding"/>
    <property type="evidence" value="ECO:0007669"/>
    <property type="project" value="UniProtKB-KW"/>
</dbReference>
<organism evidence="6 7">
    <name type="scientific">Paenibacillus montanisoli</name>
    <dbReference type="NCBI Taxonomy" id="2081970"/>
    <lineage>
        <taxon>Bacteria</taxon>
        <taxon>Bacillati</taxon>
        <taxon>Bacillota</taxon>
        <taxon>Bacilli</taxon>
        <taxon>Bacillales</taxon>
        <taxon>Paenibacillaceae</taxon>
        <taxon>Paenibacillus</taxon>
    </lineage>
</organism>
<name>A0A328U2Q9_9BACL</name>
<dbReference type="RefSeq" id="WP_112879988.1">
    <property type="nucleotide sequence ID" value="NZ_QLUW01000001.1"/>
</dbReference>
<feature type="binding site" evidence="2">
    <location>
        <position position="101"/>
    </location>
    <ligand>
        <name>Fe cation</name>
        <dbReference type="ChEBI" id="CHEBI:24875"/>
    </ligand>
</feature>
<evidence type="ECO:0000259" key="4">
    <source>
        <dbReference type="Pfam" id="PF02678"/>
    </source>
</evidence>
<evidence type="ECO:0000256" key="3">
    <source>
        <dbReference type="RuleBase" id="RU003457"/>
    </source>
</evidence>
<dbReference type="Gene3D" id="2.60.120.10">
    <property type="entry name" value="Jelly Rolls"/>
    <property type="match status" value="2"/>
</dbReference>